<sequence length="498" mass="56024">MFFKNFLESDEDLKDISKTKLADEIANQQILRIVYGLLDTLDRTDRQERDSRLMVSFRHFQDLMNMLTCNSSNNANLEGRGNFSRNSNLEGHGNFSRNNNGNLEDLENFSRNSNQLEGRDIISRNSNLGGRGKNNLNGRCSFSNNNREARGSLSRNLNSRDSFRRNNNLDSSENISTINNNLDDCGSYSDNNTNLEGRGYSPAYSRRPRISTPSSENGSSVSKIALPAKSTPYGSPRLSSPRIPIRNRGQTLTSPDSSISRSLHCSPVRNFESSGLFQHFYTNPAKHQRSLSTCFNQKPINSVVSEQQQQKPILKRANYYSRGGLKNNGSISLIPYKSDSVRGYVQHNNPKNNNNFDNEFSKYKPLPAINGVEKRSGSGSRMLFQDGGDVGRVKKLRRQLTYKVLKPVFVKGPSDMKAGKCGVNEKPAQDRRQAKKLRNKTVVITSSDLKKVNNNLEGSDRKVESLRDRLSVRKDLIEAGEKLKKGLSANGNAFWFEI</sequence>
<dbReference type="InParanoid" id="A0A482WUA7"/>
<dbReference type="Proteomes" id="UP000291343">
    <property type="component" value="Unassembled WGS sequence"/>
</dbReference>
<comment type="caution">
    <text evidence="2">The sequence shown here is derived from an EMBL/GenBank/DDBJ whole genome shotgun (WGS) entry which is preliminary data.</text>
</comment>
<protein>
    <submittedName>
        <fullName evidence="2">Uncharacterized protein</fullName>
    </submittedName>
</protein>
<feature type="compositionally biased region" description="Polar residues" evidence="1">
    <location>
        <begin position="211"/>
        <end position="222"/>
    </location>
</feature>
<feature type="compositionally biased region" description="Polar residues" evidence="1">
    <location>
        <begin position="248"/>
        <end position="261"/>
    </location>
</feature>
<feature type="compositionally biased region" description="Low complexity" evidence="1">
    <location>
        <begin position="123"/>
        <end position="139"/>
    </location>
</feature>
<dbReference type="OrthoDB" id="10462003at2759"/>
<feature type="region of interest" description="Disordered" evidence="1">
    <location>
        <begin position="80"/>
        <end position="104"/>
    </location>
</feature>
<gene>
    <name evidence="2" type="ORF">LSTR_LSTR012576</name>
</gene>
<evidence type="ECO:0000256" key="1">
    <source>
        <dbReference type="SAM" id="MobiDB-lite"/>
    </source>
</evidence>
<accession>A0A482WUA7</accession>
<feature type="compositionally biased region" description="Polar residues" evidence="1">
    <location>
        <begin position="83"/>
        <end position="102"/>
    </location>
</feature>
<keyword evidence="3" id="KW-1185">Reference proteome</keyword>
<evidence type="ECO:0000313" key="3">
    <source>
        <dbReference type="Proteomes" id="UP000291343"/>
    </source>
</evidence>
<evidence type="ECO:0000313" key="2">
    <source>
        <dbReference type="EMBL" id="RZF37084.1"/>
    </source>
</evidence>
<feature type="compositionally biased region" description="Polar residues" evidence="1">
    <location>
        <begin position="153"/>
        <end position="195"/>
    </location>
</feature>
<organism evidence="2 3">
    <name type="scientific">Laodelphax striatellus</name>
    <name type="common">Small brown planthopper</name>
    <name type="synonym">Delphax striatella</name>
    <dbReference type="NCBI Taxonomy" id="195883"/>
    <lineage>
        <taxon>Eukaryota</taxon>
        <taxon>Metazoa</taxon>
        <taxon>Ecdysozoa</taxon>
        <taxon>Arthropoda</taxon>
        <taxon>Hexapoda</taxon>
        <taxon>Insecta</taxon>
        <taxon>Pterygota</taxon>
        <taxon>Neoptera</taxon>
        <taxon>Paraneoptera</taxon>
        <taxon>Hemiptera</taxon>
        <taxon>Auchenorrhyncha</taxon>
        <taxon>Fulgoroidea</taxon>
        <taxon>Delphacidae</taxon>
        <taxon>Criomorphinae</taxon>
        <taxon>Laodelphax</taxon>
    </lineage>
</organism>
<proteinExistence type="predicted"/>
<name>A0A482WUA7_LAOST</name>
<feature type="region of interest" description="Disordered" evidence="1">
    <location>
        <begin position="123"/>
        <end position="261"/>
    </location>
</feature>
<reference evidence="2 3" key="1">
    <citation type="journal article" date="2017" name="Gigascience">
        <title>Genome sequence of the small brown planthopper, Laodelphax striatellus.</title>
        <authorList>
            <person name="Zhu J."/>
            <person name="Jiang F."/>
            <person name="Wang X."/>
            <person name="Yang P."/>
            <person name="Bao Y."/>
            <person name="Zhao W."/>
            <person name="Wang W."/>
            <person name="Lu H."/>
            <person name="Wang Q."/>
            <person name="Cui N."/>
            <person name="Li J."/>
            <person name="Chen X."/>
            <person name="Luo L."/>
            <person name="Yu J."/>
            <person name="Kang L."/>
            <person name="Cui F."/>
        </authorList>
    </citation>
    <scope>NUCLEOTIDE SEQUENCE [LARGE SCALE GENOMIC DNA]</scope>
    <source>
        <strain evidence="2">Lst14</strain>
    </source>
</reference>
<dbReference type="AlphaFoldDB" id="A0A482WUA7"/>
<dbReference type="EMBL" id="QKKF02025314">
    <property type="protein sequence ID" value="RZF37084.1"/>
    <property type="molecule type" value="Genomic_DNA"/>
</dbReference>